<protein>
    <submittedName>
        <fullName evidence="1">Uncharacterized protein</fullName>
    </submittedName>
</protein>
<gene>
    <name evidence="1" type="ORF">PR048_013528</name>
</gene>
<sequence>MNLTLMNKVRTIFVETNLPEYLWNEWCTSGIIQWEGRSKPTTGLRSVSLGAESPYSYQQVRTSGSGG</sequence>
<evidence type="ECO:0000313" key="2">
    <source>
        <dbReference type="Proteomes" id="UP001159363"/>
    </source>
</evidence>
<evidence type="ECO:0000313" key="1">
    <source>
        <dbReference type="EMBL" id="KAJ8887313.1"/>
    </source>
</evidence>
<name>A0ABQ9HSF2_9NEOP</name>
<comment type="caution">
    <text evidence="1">The sequence shown here is derived from an EMBL/GenBank/DDBJ whole genome shotgun (WGS) entry which is preliminary data.</text>
</comment>
<proteinExistence type="predicted"/>
<reference evidence="1 2" key="1">
    <citation type="submission" date="2023-02" db="EMBL/GenBank/DDBJ databases">
        <title>LHISI_Scaffold_Assembly.</title>
        <authorList>
            <person name="Stuart O.P."/>
            <person name="Cleave R."/>
            <person name="Magrath M.J.L."/>
            <person name="Mikheyev A.S."/>
        </authorList>
    </citation>
    <scope>NUCLEOTIDE SEQUENCE [LARGE SCALE GENOMIC DNA]</scope>
    <source>
        <strain evidence="1">Daus_M_001</strain>
        <tissue evidence="1">Leg muscle</tissue>
    </source>
</reference>
<keyword evidence="2" id="KW-1185">Reference proteome</keyword>
<dbReference type="EMBL" id="JARBHB010000004">
    <property type="protein sequence ID" value="KAJ8887313.1"/>
    <property type="molecule type" value="Genomic_DNA"/>
</dbReference>
<accession>A0ABQ9HSF2</accession>
<organism evidence="1 2">
    <name type="scientific">Dryococelus australis</name>
    <dbReference type="NCBI Taxonomy" id="614101"/>
    <lineage>
        <taxon>Eukaryota</taxon>
        <taxon>Metazoa</taxon>
        <taxon>Ecdysozoa</taxon>
        <taxon>Arthropoda</taxon>
        <taxon>Hexapoda</taxon>
        <taxon>Insecta</taxon>
        <taxon>Pterygota</taxon>
        <taxon>Neoptera</taxon>
        <taxon>Polyneoptera</taxon>
        <taxon>Phasmatodea</taxon>
        <taxon>Verophasmatodea</taxon>
        <taxon>Anareolatae</taxon>
        <taxon>Phasmatidae</taxon>
        <taxon>Eurycanthinae</taxon>
        <taxon>Dryococelus</taxon>
    </lineage>
</organism>
<dbReference type="Proteomes" id="UP001159363">
    <property type="component" value="Chromosome X"/>
</dbReference>